<feature type="transmembrane region" description="Helical" evidence="5">
    <location>
        <begin position="235"/>
        <end position="257"/>
    </location>
</feature>
<sequence>MRRRGWLLALAGITLAAFNLRTAVTSITPLLDVVGREFGFGATMAGVIGMLPAAAFAAFGAATPALARRLGLERTVLLAMLLAAAGLVLRSLAGGLGVLVAGSLVSLAGMGIGNVVLPPLVKRWFPHRVGTLSVIYITALQAGTIMAALLAVPLADAFGWRLSMASWTLVAVAAMLPWLVLLKRGLAGDPAEAAAAGAGAVDSPDDEEDEDIPAAGATDLDSTPVIRNRVWHTGLGWGMALMFGMTSLATYAMFTWMPRIFVDAGASPAFGGAMVALYTGFSLLGGLVVPGLAVRLRNSFPMALVCALAQFTGFYGLWQAPMAAPWLWATLVGIGGCTFPLGLTLINLRTRTPDGSAALSGFTQGVGYTLACLGPLLFGLLKDATGGLAWPFAMLAVSVVVMLLGAWQACRPRFLEDGPANGIR</sequence>
<evidence type="ECO:0000256" key="4">
    <source>
        <dbReference type="SAM" id="MobiDB-lite"/>
    </source>
</evidence>
<dbReference type="AlphaFoldDB" id="A0A518N6H5"/>
<feature type="transmembrane region" description="Helical" evidence="5">
    <location>
        <begin position="39"/>
        <end position="63"/>
    </location>
</feature>
<dbReference type="RefSeq" id="WP_144893253.1">
    <property type="nucleotide sequence ID" value="NZ_CP042218.1"/>
</dbReference>
<protein>
    <submittedName>
        <fullName evidence="7">MFS transporter</fullName>
    </submittedName>
</protein>
<dbReference type="Pfam" id="PF07690">
    <property type="entry name" value="MFS_1"/>
    <property type="match status" value="1"/>
</dbReference>
<accession>A0A518N6H5</accession>
<evidence type="ECO:0000256" key="5">
    <source>
        <dbReference type="SAM" id="Phobius"/>
    </source>
</evidence>
<feature type="domain" description="Major facilitator superfamily (MFS) profile" evidence="6">
    <location>
        <begin position="5"/>
        <end position="414"/>
    </location>
</feature>
<dbReference type="GO" id="GO:0022857">
    <property type="term" value="F:transmembrane transporter activity"/>
    <property type="evidence" value="ECO:0007669"/>
    <property type="project" value="InterPro"/>
</dbReference>
<feature type="transmembrane region" description="Helical" evidence="5">
    <location>
        <begin position="129"/>
        <end position="152"/>
    </location>
</feature>
<feature type="transmembrane region" description="Helical" evidence="5">
    <location>
        <begin position="326"/>
        <end position="346"/>
    </location>
</feature>
<reference evidence="7 8" key="1">
    <citation type="submission" date="2019-07" db="EMBL/GenBank/DDBJ databases">
        <title>Full genome sequence of Luteimonas sp. Gr-4.</title>
        <authorList>
            <person name="Im W.-T."/>
        </authorList>
    </citation>
    <scope>NUCLEOTIDE SEQUENCE [LARGE SCALE GENOMIC DNA]</scope>
    <source>
        <strain evidence="7 8">Gr-4</strain>
    </source>
</reference>
<dbReference type="SUPFAM" id="SSF103473">
    <property type="entry name" value="MFS general substrate transporter"/>
    <property type="match status" value="1"/>
</dbReference>
<evidence type="ECO:0000256" key="1">
    <source>
        <dbReference type="ARBA" id="ARBA00022692"/>
    </source>
</evidence>
<dbReference type="InterPro" id="IPR020846">
    <property type="entry name" value="MFS_dom"/>
</dbReference>
<feature type="transmembrane region" description="Helical" evidence="5">
    <location>
        <begin position="269"/>
        <end position="293"/>
    </location>
</feature>
<dbReference type="InterPro" id="IPR052524">
    <property type="entry name" value="MFS_Cyanate_Porter"/>
</dbReference>
<dbReference type="PROSITE" id="PS50850">
    <property type="entry name" value="MFS"/>
    <property type="match status" value="1"/>
</dbReference>
<dbReference type="PANTHER" id="PTHR23523:SF2">
    <property type="entry name" value="2-NITROIMIDAZOLE TRANSPORTER"/>
    <property type="match status" value="1"/>
</dbReference>
<keyword evidence="8" id="KW-1185">Reference proteome</keyword>
<keyword evidence="2 5" id="KW-1133">Transmembrane helix</keyword>
<keyword evidence="3 5" id="KW-0472">Membrane</keyword>
<feature type="transmembrane region" description="Helical" evidence="5">
    <location>
        <begin position="358"/>
        <end position="381"/>
    </location>
</feature>
<feature type="region of interest" description="Disordered" evidence="4">
    <location>
        <begin position="197"/>
        <end position="218"/>
    </location>
</feature>
<feature type="compositionally biased region" description="Acidic residues" evidence="4">
    <location>
        <begin position="203"/>
        <end position="212"/>
    </location>
</feature>
<gene>
    <name evidence="7" type="ORF">FPZ22_11955</name>
</gene>
<keyword evidence="1 5" id="KW-0812">Transmembrane</keyword>
<dbReference type="InterPro" id="IPR011701">
    <property type="entry name" value="MFS"/>
</dbReference>
<evidence type="ECO:0000313" key="8">
    <source>
        <dbReference type="Proteomes" id="UP000316584"/>
    </source>
</evidence>
<dbReference type="PANTHER" id="PTHR23523">
    <property type="match status" value="1"/>
</dbReference>
<dbReference type="Proteomes" id="UP000316584">
    <property type="component" value="Chromosome"/>
</dbReference>
<dbReference type="OrthoDB" id="5317164at2"/>
<proteinExistence type="predicted"/>
<dbReference type="Gene3D" id="1.20.1250.20">
    <property type="entry name" value="MFS general substrate transporter like domains"/>
    <property type="match status" value="1"/>
</dbReference>
<dbReference type="InterPro" id="IPR036259">
    <property type="entry name" value="MFS_trans_sf"/>
</dbReference>
<dbReference type="KEGG" id="lug:FPZ22_11955"/>
<feature type="transmembrane region" description="Helical" evidence="5">
    <location>
        <begin position="387"/>
        <end position="407"/>
    </location>
</feature>
<evidence type="ECO:0000256" key="3">
    <source>
        <dbReference type="ARBA" id="ARBA00023136"/>
    </source>
</evidence>
<evidence type="ECO:0000313" key="7">
    <source>
        <dbReference type="EMBL" id="QDW67502.1"/>
    </source>
</evidence>
<feature type="transmembrane region" description="Helical" evidence="5">
    <location>
        <begin position="164"/>
        <end position="182"/>
    </location>
</feature>
<evidence type="ECO:0000256" key="2">
    <source>
        <dbReference type="ARBA" id="ARBA00022989"/>
    </source>
</evidence>
<evidence type="ECO:0000259" key="6">
    <source>
        <dbReference type="PROSITE" id="PS50850"/>
    </source>
</evidence>
<feature type="transmembrane region" description="Helical" evidence="5">
    <location>
        <begin position="99"/>
        <end position="117"/>
    </location>
</feature>
<dbReference type="EMBL" id="CP042218">
    <property type="protein sequence ID" value="QDW67502.1"/>
    <property type="molecule type" value="Genomic_DNA"/>
</dbReference>
<feature type="transmembrane region" description="Helical" evidence="5">
    <location>
        <begin position="300"/>
        <end position="320"/>
    </location>
</feature>
<organism evidence="7 8">
    <name type="scientific">Luteimonas granuli</name>
    <dbReference type="NCBI Taxonomy" id="1176533"/>
    <lineage>
        <taxon>Bacteria</taxon>
        <taxon>Pseudomonadati</taxon>
        <taxon>Pseudomonadota</taxon>
        <taxon>Gammaproteobacteria</taxon>
        <taxon>Lysobacterales</taxon>
        <taxon>Lysobacteraceae</taxon>
        <taxon>Luteimonas</taxon>
    </lineage>
</organism>
<feature type="transmembrane region" description="Helical" evidence="5">
    <location>
        <begin position="75"/>
        <end position="93"/>
    </location>
</feature>
<name>A0A518N6H5_9GAMM</name>